<feature type="compositionally biased region" description="Low complexity" evidence="8">
    <location>
        <begin position="919"/>
        <end position="932"/>
    </location>
</feature>
<evidence type="ECO:0000256" key="1">
    <source>
        <dbReference type="ARBA" id="ARBA00004123"/>
    </source>
</evidence>
<keyword evidence="4 7" id="KW-0863">Zinc-finger</keyword>
<feature type="compositionally biased region" description="Polar residues" evidence="8">
    <location>
        <begin position="1208"/>
        <end position="1226"/>
    </location>
</feature>
<feature type="region of interest" description="Disordered" evidence="8">
    <location>
        <begin position="917"/>
        <end position="941"/>
    </location>
</feature>
<dbReference type="GO" id="GO:0005634">
    <property type="term" value="C:nucleus"/>
    <property type="evidence" value="ECO:0007669"/>
    <property type="project" value="UniProtKB-SubCell"/>
</dbReference>
<dbReference type="InterPro" id="IPR013087">
    <property type="entry name" value="Znf_C2H2_type"/>
</dbReference>
<name>A0AAD9JFH2_9ANNE</name>
<feature type="region of interest" description="Disordered" evidence="8">
    <location>
        <begin position="1208"/>
        <end position="1236"/>
    </location>
</feature>
<feature type="region of interest" description="Disordered" evidence="8">
    <location>
        <begin position="195"/>
        <end position="236"/>
    </location>
</feature>
<evidence type="ECO:0000256" key="7">
    <source>
        <dbReference type="PROSITE-ProRule" id="PRU00042"/>
    </source>
</evidence>
<feature type="domain" description="C2H2-type" evidence="9">
    <location>
        <begin position="358"/>
        <end position="381"/>
    </location>
</feature>
<dbReference type="PANTHER" id="PTHR16515:SF66">
    <property type="entry name" value="C2H2-TYPE DOMAIN-CONTAINING PROTEIN"/>
    <property type="match status" value="1"/>
</dbReference>
<organism evidence="10 11">
    <name type="scientific">Paralvinella palmiformis</name>
    <dbReference type="NCBI Taxonomy" id="53620"/>
    <lineage>
        <taxon>Eukaryota</taxon>
        <taxon>Metazoa</taxon>
        <taxon>Spiralia</taxon>
        <taxon>Lophotrochozoa</taxon>
        <taxon>Annelida</taxon>
        <taxon>Polychaeta</taxon>
        <taxon>Sedentaria</taxon>
        <taxon>Canalipalpata</taxon>
        <taxon>Terebellida</taxon>
        <taxon>Terebelliformia</taxon>
        <taxon>Alvinellidae</taxon>
        <taxon>Paralvinella</taxon>
    </lineage>
</organism>
<feature type="domain" description="C2H2-type" evidence="9">
    <location>
        <begin position="891"/>
        <end position="922"/>
    </location>
</feature>
<dbReference type="Pfam" id="PF00096">
    <property type="entry name" value="zf-C2H2"/>
    <property type="match status" value="3"/>
</dbReference>
<feature type="region of interest" description="Disordered" evidence="8">
    <location>
        <begin position="1023"/>
        <end position="1048"/>
    </location>
</feature>
<dbReference type="PANTHER" id="PTHR16515">
    <property type="entry name" value="PR DOMAIN ZINC FINGER PROTEIN"/>
    <property type="match status" value="1"/>
</dbReference>
<protein>
    <recommendedName>
        <fullName evidence="9">C2H2-type domain-containing protein</fullName>
    </recommendedName>
</protein>
<dbReference type="InterPro" id="IPR050331">
    <property type="entry name" value="Zinc_finger"/>
</dbReference>
<feature type="compositionally biased region" description="Polar residues" evidence="8">
    <location>
        <begin position="205"/>
        <end position="236"/>
    </location>
</feature>
<accession>A0AAD9JFH2</accession>
<evidence type="ECO:0000256" key="4">
    <source>
        <dbReference type="ARBA" id="ARBA00022771"/>
    </source>
</evidence>
<comment type="subcellular location">
    <subcellularLocation>
        <location evidence="1">Nucleus</location>
    </subcellularLocation>
</comment>
<sequence>MATIFVHVTALVSAEYAEKVAPPEHQRDFFTNIGRESGTTLQYETSYNCWQLRGDLEGISKAHRIMAAIQQLVNVPNYHCPAHAKKAQDSQADDIPTSDQVSCKGKDSQCPENLVEDGSGDPSKNISDQSYPDVAPKPEQLQMTPEKCESVEEKPEPMEFTPPKTRSRTRASLDPQVLKCESCGRKYRRKSHLLKHIQTKHSNKPKTTGSSSVTSQDSTAVTCQPQNPASSDMSKSTNHYKHITIPSMSTFMPVQSAQRNIQQTAAQRIKDKYRSRFCLQCQKSFSTYSNLERHLKIIHGGFRYRCFDCTKVFTCKDTLDRHNRIIHHNLRCLKCLHLCESEKERKRHVCANRRKERLKCEECHREYSGSLSLHKHYRVRHKDIVFSCEFCATACRSKTDLFEHYLWSHNMYKCLNCQAIFAYEAEFKEHKLTCNSADTDTSAVSLLQQNRVVSTEQTDATPAVTSLESNMMNQGSFQVPVSQMPTENQQSQDQNMGYTSEQLSQSMTPDSSASQPMMEDSAQNETLLQDIGTTQPGNHIIQKNTDITPVLHNMDQSVTCTSIQNTTATMASNDVPSSVKQELEFIKATHPQQMVSQAEPLTHSLTTFHNAEQTDSLLHMLPGMSVPDQGYQSGMADHLVLQNSMLQALTDGNALIQDHLIQAQSITLNSAQNSTMASHVMSSNLATHLINEQHQMAAPNMELGQDDAKKKGVNKMQKQRICDICNKTFSCSGNLSKHVRNIHNNKERLPCEVCSATFASQQQLNRHVRLVHNDALFNCHCNYQCGSRKELIKHQQEVHGTQVMDDCLQCEICGKAFLCEHNLKRHMKKEHDSVHCDQCKSSFMTEHLLEQHKQHVHGKPRVGCELCPKTYKTKQKLREHILSVHTAGMPFSCAKCGKRFNRQSSLSYHWQHCDGVRTGSGSEGTQGSETESLQSETSRDLQSNKVDEAFQDNLFSTALSNLTSPYSADSSYPPSATPSYTYNTNYNDMSTHAMTHTQMDLGPNPSEDNLYTLTTLTSIGELQGIKSPTPTRTPLSTQPSMTPQPSQDVGHVNEQPLINSDSQLTPLQPLPLPNKQSPTLLQPLNDMKLDITQNLVSPQNPMLPQPNSLLQTLNDQLPYSSVCQYNMPSYDTQTSMSAPLGSLLTSLIHELPPPPLPLNPTLTPLQTVNQQQMGSYTPSYTDTSISQPLTSNTTMSYAYLDSYNSNNYQQSVTQMGPPEGNTNQSTGDHEAVTKSS</sequence>
<keyword evidence="5" id="KW-0862">Zinc</keyword>
<feature type="domain" description="C2H2-type" evidence="9">
    <location>
        <begin position="862"/>
        <end position="890"/>
    </location>
</feature>
<evidence type="ECO:0000256" key="6">
    <source>
        <dbReference type="ARBA" id="ARBA00023242"/>
    </source>
</evidence>
<reference evidence="10" key="1">
    <citation type="journal article" date="2023" name="Mol. Biol. Evol.">
        <title>Third-Generation Sequencing Reveals the Adaptive Role of the Epigenome in Three Deep-Sea Polychaetes.</title>
        <authorList>
            <person name="Perez M."/>
            <person name="Aroh O."/>
            <person name="Sun Y."/>
            <person name="Lan Y."/>
            <person name="Juniper S.K."/>
            <person name="Young C.R."/>
            <person name="Angers B."/>
            <person name="Qian P.Y."/>
        </authorList>
    </citation>
    <scope>NUCLEOTIDE SEQUENCE</scope>
    <source>
        <strain evidence="10">P08H-3</strain>
    </source>
</reference>
<evidence type="ECO:0000256" key="3">
    <source>
        <dbReference type="ARBA" id="ARBA00022737"/>
    </source>
</evidence>
<evidence type="ECO:0000256" key="2">
    <source>
        <dbReference type="ARBA" id="ARBA00022723"/>
    </source>
</evidence>
<dbReference type="SUPFAM" id="SSF57667">
    <property type="entry name" value="beta-beta-alpha zinc fingers"/>
    <property type="match status" value="4"/>
</dbReference>
<evidence type="ECO:0000259" key="9">
    <source>
        <dbReference type="PROSITE" id="PS50157"/>
    </source>
</evidence>
<keyword evidence="11" id="KW-1185">Reference proteome</keyword>
<feature type="domain" description="C2H2-type" evidence="9">
    <location>
        <begin position="276"/>
        <end position="304"/>
    </location>
</feature>
<keyword evidence="6" id="KW-0539">Nucleus</keyword>
<feature type="compositionally biased region" description="Polar residues" evidence="8">
    <location>
        <begin position="1023"/>
        <end position="1047"/>
    </location>
</feature>
<dbReference type="Gene3D" id="3.30.160.60">
    <property type="entry name" value="Classic Zinc Finger"/>
    <property type="match status" value="7"/>
</dbReference>
<keyword evidence="3" id="KW-0677">Repeat</keyword>
<evidence type="ECO:0000256" key="8">
    <source>
        <dbReference type="SAM" id="MobiDB-lite"/>
    </source>
</evidence>
<feature type="region of interest" description="Disordered" evidence="8">
    <location>
        <begin position="482"/>
        <end position="517"/>
    </location>
</feature>
<dbReference type="GO" id="GO:0008270">
    <property type="term" value="F:zinc ion binding"/>
    <property type="evidence" value="ECO:0007669"/>
    <property type="project" value="UniProtKB-KW"/>
</dbReference>
<dbReference type="AlphaFoldDB" id="A0AAD9JFH2"/>
<evidence type="ECO:0000313" key="10">
    <source>
        <dbReference type="EMBL" id="KAK2151964.1"/>
    </source>
</evidence>
<feature type="domain" description="C2H2-type" evidence="9">
    <location>
        <begin position="749"/>
        <end position="772"/>
    </location>
</feature>
<dbReference type="GO" id="GO:0010468">
    <property type="term" value="P:regulation of gene expression"/>
    <property type="evidence" value="ECO:0007669"/>
    <property type="project" value="TreeGrafter"/>
</dbReference>
<feature type="compositionally biased region" description="Basic and acidic residues" evidence="8">
    <location>
        <begin position="1227"/>
        <end position="1236"/>
    </location>
</feature>
<feature type="domain" description="C2H2-type" evidence="9">
    <location>
        <begin position="720"/>
        <end position="748"/>
    </location>
</feature>
<comment type="caution">
    <text evidence="10">The sequence shown here is derived from an EMBL/GenBank/DDBJ whole genome shotgun (WGS) entry which is preliminary data.</text>
</comment>
<dbReference type="Pfam" id="PF13894">
    <property type="entry name" value="zf-C2H2_4"/>
    <property type="match status" value="2"/>
</dbReference>
<feature type="domain" description="C2H2-type" evidence="9">
    <location>
        <begin position="178"/>
        <end position="206"/>
    </location>
</feature>
<dbReference type="SMART" id="SM00355">
    <property type="entry name" value="ZnF_C2H2"/>
    <property type="match status" value="13"/>
</dbReference>
<keyword evidence="2" id="KW-0479">Metal-binding</keyword>
<feature type="domain" description="C2H2-type" evidence="9">
    <location>
        <begin position="834"/>
        <end position="862"/>
    </location>
</feature>
<dbReference type="PROSITE" id="PS50157">
    <property type="entry name" value="ZINC_FINGER_C2H2_2"/>
    <property type="match status" value="10"/>
</dbReference>
<gene>
    <name evidence="10" type="ORF">LSH36_344g02035</name>
</gene>
<dbReference type="EMBL" id="JAODUP010000344">
    <property type="protein sequence ID" value="KAK2151964.1"/>
    <property type="molecule type" value="Genomic_DNA"/>
</dbReference>
<feature type="domain" description="C2H2-type" evidence="9">
    <location>
        <begin position="808"/>
        <end position="831"/>
    </location>
</feature>
<dbReference type="InterPro" id="IPR036236">
    <property type="entry name" value="Znf_C2H2_sf"/>
</dbReference>
<feature type="compositionally biased region" description="Basic and acidic residues" evidence="8">
    <location>
        <begin position="146"/>
        <end position="157"/>
    </location>
</feature>
<dbReference type="PROSITE" id="PS00028">
    <property type="entry name" value="ZINC_FINGER_C2H2_1"/>
    <property type="match status" value="10"/>
</dbReference>
<feature type="domain" description="C2H2-type" evidence="9">
    <location>
        <begin position="304"/>
        <end position="332"/>
    </location>
</feature>
<feature type="compositionally biased region" description="Basic residues" evidence="8">
    <location>
        <begin position="195"/>
        <end position="204"/>
    </location>
</feature>
<evidence type="ECO:0000256" key="5">
    <source>
        <dbReference type="ARBA" id="ARBA00022833"/>
    </source>
</evidence>
<evidence type="ECO:0000313" key="11">
    <source>
        <dbReference type="Proteomes" id="UP001208570"/>
    </source>
</evidence>
<feature type="region of interest" description="Disordered" evidence="8">
    <location>
        <begin position="84"/>
        <end position="173"/>
    </location>
</feature>
<dbReference type="Proteomes" id="UP001208570">
    <property type="component" value="Unassembled WGS sequence"/>
</dbReference>
<proteinExistence type="predicted"/>